<dbReference type="InterPro" id="IPR002852">
    <property type="entry name" value="UPF0251"/>
</dbReference>
<dbReference type="SUPFAM" id="SSF53146">
    <property type="entry name" value="Nitrogenase accessory factor-like"/>
    <property type="match status" value="1"/>
</dbReference>
<dbReference type="PANTHER" id="PTHR37478">
    <property type="match status" value="1"/>
</dbReference>
<dbReference type="PANTHER" id="PTHR37478:SF2">
    <property type="entry name" value="UPF0251 PROTEIN TK0562"/>
    <property type="match status" value="1"/>
</dbReference>
<sequence>MPRPCKKKCVSSIPSYTAFIHTDEPIPASHIQMSVEEYETIRLIDYLGWNQEECAKQMQTSRGSVQSLYNEARRKLSRFLMEGSAMVIAGGNYQLNLAQKPTGDDSMKIAVTYDNGQVFQHFGHTQMFKLYEVTNQEVTATRLLDTNGNGHSALVTLLKANQVDTLICGGIGGGAKNALAEAGIKLYGGACGDADAQVTSFLNGNLQYNPNIQCSHHGEGHTCGSHEGHGHSCGSSHL</sequence>
<dbReference type="InterPro" id="IPR013324">
    <property type="entry name" value="RNA_pol_sigma_r3/r4-like"/>
</dbReference>
<dbReference type="InterPro" id="IPR036388">
    <property type="entry name" value="WH-like_DNA-bd_sf"/>
</dbReference>
<dbReference type="SUPFAM" id="SSF88659">
    <property type="entry name" value="Sigma3 and sigma4 domains of RNA polymerase sigma factors"/>
    <property type="match status" value="1"/>
</dbReference>
<keyword evidence="3" id="KW-0238">DNA-binding</keyword>
<dbReference type="Proteomes" id="UP000030008">
    <property type="component" value="Unassembled WGS sequence"/>
</dbReference>
<comment type="similarity">
    <text evidence="1">Belongs to the UPF0251 family.</text>
</comment>
<gene>
    <name evidence="3" type="ORF">CIAN88_10665</name>
</gene>
<evidence type="ECO:0000313" key="4">
    <source>
        <dbReference type="Proteomes" id="UP000030008"/>
    </source>
</evidence>
<dbReference type="EMBL" id="JQIF01000044">
    <property type="protein sequence ID" value="KGJ53193.1"/>
    <property type="molecule type" value="Genomic_DNA"/>
</dbReference>
<evidence type="ECO:0000313" key="3">
    <source>
        <dbReference type="EMBL" id="KGJ53193.1"/>
    </source>
</evidence>
<dbReference type="Gene3D" id="1.10.10.10">
    <property type="entry name" value="Winged helix-like DNA-binding domain superfamily/Winged helix DNA-binding domain"/>
    <property type="match status" value="1"/>
</dbReference>
<protein>
    <submittedName>
        <fullName evidence="3">DNA-binding protein</fullName>
    </submittedName>
</protein>
<feature type="domain" description="Dinitrogenase iron-molybdenum cofactor biosynthesis" evidence="2">
    <location>
        <begin position="115"/>
        <end position="201"/>
    </location>
</feature>
<comment type="caution">
    <text evidence="3">The sequence shown here is derived from an EMBL/GenBank/DDBJ whole genome shotgun (WGS) entry which is preliminary data.</text>
</comment>
<name>A0A099I8E9_CLOIN</name>
<accession>A0A099I8E9</accession>
<dbReference type="InterPro" id="IPR003731">
    <property type="entry name" value="Di-Nase_FeMo-co_biosynth"/>
</dbReference>
<dbReference type="RefSeq" id="WP_044905392.1">
    <property type="nucleotide sequence ID" value="NZ_JQIF01000044.1"/>
</dbReference>
<dbReference type="Pfam" id="PF02001">
    <property type="entry name" value="DUF134"/>
    <property type="match status" value="1"/>
</dbReference>
<dbReference type="GO" id="GO:0003677">
    <property type="term" value="F:DNA binding"/>
    <property type="evidence" value="ECO:0007669"/>
    <property type="project" value="UniProtKB-KW"/>
</dbReference>
<organism evidence="3 4">
    <name type="scientific">Clostridium innocuum</name>
    <dbReference type="NCBI Taxonomy" id="1522"/>
    <lineage>
        <taxon>Bacteria</taxon>
        <taxon>Bacillati</taxon>
        <taxon>Bacillota</taxon>
        <taxon>Clostridia</taxon>
        <taxon>Eubacteriales</taxon>
        <taxon>Clostridiaceae</taxon>
        <taxon>Clostridium</taxon>
    </lineage>
</organism>
<evidence type="ECO:0000256" key="1">
    <source>
        <dbReference type="ARBA" id="ARBA00009350"/>
    </source>
</evidence>
<evidence type="ECO:0000259" key="2">
    <source>
        <dbReference type="Pfam" id="PF02579"/>
    </source>
</evidence>
<dbReference type="Gene3D" id="3.30.420.130">
    <property type="entry name" value="Dinitrogenase iron-molybdenum cofactor biosynthesis domain"/>
    <property type="match status" value="1"/>
</dbReference>
<dbReference type="AlphaFoldDB" id="A0A099I8E9"/>
<dbReference type="InterPro" id="IPR036105">
    <property type="entry name" value="DiNase_FeMo-co_biosyn_sf"/>
</dbReference>
<reference evidence="3 4" key="1">
    <citation type="submission" date="2014-08" db="EMBL/GenBank/DDBJ databases">
        <title>Clostridium innocuum, an unnegligible vancomycin-resistant pathogen causing extra-intestinal infections.</title>
        <authorList>
            <person name="Feng Y."/>
            <person name="Chiu C.-H."/>
        </authorList>
    </citation>
    <scope>NUCLEOTIDE SEQUENCE [LARGE SCALE GENOMIC DNA]</scope>
    <source>
        <strain evidence="3 4">AN88</strain>
    </source>
</reference>
<proteinExistence type="inferred from homology"/>
<dbReference type="InterPro" id="IPR033913">
    <property type="entry name" value="MTH1175_dom"/>
</dbReference>
<dbReference type="CDD" id="cd00851">
    <property type="entry name" value="MTH1175"/>
    <property type="match status" value="1"/>
</dbReference>
<dbReference type="Pfam" id="PF02579">
    <property type="entry name" value="Nitro_FeMo-Co"/>
    <property type="match status" value="1"/>
</dbReference>